<keyword evidence="5" id="KW-1185">Reference proteome</keyword>
<evidence type="ECO:0000256" key="2">
    <source>
        <dbReference type="SAM" id="Phobius"/>
    </source>
</evidence>
<name>A0ABP7FKS5_9ACTN</name>
<dbReference type="EMBL" id="BAABEP010000033">
    <property type="protein sequence ID" value="GAA3741559.1"/>
    <property type="molecule type" value="Genomic_DNA"/>
</dbReference>
<dbReference type="Pfam" id="PF01965">
    <property type="entry name" value="DJ-1_PfpI"/>
    <property type="match status" value="1"/>
</dbReference>
<dbReference type="Gene3D" id="3.40.50.880">
    <property type="match status" value="1"/>
</dbReference>
<feature type="region of interest" description="Disordered" evidence="1">
    <location>
        <begin position="129"/>
        <end position="154"/>
    </location>
</feature>
<comment type="caution">
    <text evidence="4">The sequence shown here is derived from an EMBL/GenBank/DDBJ whole genome shotgun (WGS) entry which is preliminary data.</text>
</comment>
<keyword evidence="2" id="KW-0472">Membrane</keyword>
<sequence length="154" mass="16131">MLTNVAAVLLDGVHPFELGVVCEVLGLDRRDQGLPRYDFAVASAEGPTLSTHGGFTLGGLQGLDRLETAELVCVPAGDDYTHRSFSPELLTALRRAVDRGAWVLSVCAGVFTLGAAGLLDGRRCRSTGATRTSCAGPTPAPTSSPTCSTWRTAR</sequence>
<accession>A0ABP7FKS5</accession>
<dbReference type="Proteomes" id="UP001499884">
    <property type="component" value="Unassembled WGS sequence"/>
</dbReference>
<reference evidence="5" key="1">
    <citation type="journal article" date="2019" name="Int. J. Syst. Evol. Microbiol.">
        <title>The Global Catalogue of Microorganisms (GCM) 10K type strain sequencing project: providing services to taxonomists for standard genome sequencing and annotation.</title>
        <authorList>
            <consortium name="The Broad Institute Genomics Platform"/>
            <consortium name="The Broad Institute Genome Sequencing Center for Infectious Disease"/>
            <person name="Wu L."/>
            <person name="Ma J."/>
        </authorList>
    </citation>
    <scope>NUCLEOTIDE SEQUENCE [LARGE SCALE GENOMIC DNA]</scope>
    <source>
        <strain evidence="5">JCM 30846</strain>
    </source>
</reference>
<feature type="transmembrane region" description="Helical" evidence="2">
    <location>
        <begin position="100"/>
        <end position="119"/>
    </location>
</feature>
<keyword evidence="2" id="KW-0812">Transmembrane</keyword>
<evidence type="ECO:0000313" key="5">
    <source>
        <dbReference type="Proteomes" id="UP001499884"/>
    </source>
</evidence>
<evidence type="ECO:0000313" key="4">
    <source>
        <dbReference type="EMBL" id="GAA3741559.1"/>
    </source>
</evidence>
<feature type="domain" description="DJ-1/PfpI" evidence="3">
    <location>
        <begin position="37"/>
        <end position="129"/>
    </location>
</feature>
<dbReference type="InterPro" id="IPR029062">
    <property type="entry name" value="Class_I_gatase-like"/>
</dbReference>
<proteinExistence type="predicted"/>
<gene>
    <name evidence="4" type="ORF">GCM10023082_43130</name>
</gene>
<keyword evidence="2" id="KW-1133">Transmembrane helix</keyword>
<evidence type="ECO:0000256" key="1">
    <source>
        <dbReference type="SAM" id="MobiDB-lite"/>
    </source>
</evidence>
<dbReference type="PANTHER" id="PTHR43130:SF3">
    <property type="entry name" value="HTH-TYPE TRANSCRIPTIONAL REGULATOR RV1931C"/>
    <property type="match status" value="1"/>
</dbReference>
<evidence type="ECO:0000259" key="3">
    <source>
        <dbReference type="Pfam" id="PF01965"/>
    </source>
</evidence>
<dbReference type="PANTHER" id="PTHR43130">
    <property type="entry name" value="ARAC-FAMILY TRANSCRIPTIONAL REGULATOR"/>
    <property type="match status" value="1"/>
</dbReference>
<protein>
    <recommendedName>
        <fullName evidence="3">DJ-1/PfpI domain-containing protein</fullName>
    </recommendedName>
</protein>
<dbReference type="InterPro" id="IPR052158">
    <property type="entry name" value="INH-QAR"/>
</dbReference>
<dbReference type="InterPro" id="IPR002818">
    <property type="entry name" value="DJ-1/PfpI"/>
</dbReference>
<organism evidence="4 5">
    <name type="scientific">Streptomyces tremellae</name>
    <dbReference type="NCBI Taxonomy" id="1124239"/>
    <lineage>
        <taxon>Bacteria</taxon>
        <taxon>Bacillati</taxon>
        <taxon>Actinomycetota</taxon>
        <taxon>Actinomycetes</taxon>
        <taxon>Kitasatosporales</taxon>
        <taxon>Streptomycetaceae</taxon>
        <taxon>Streptomyces</taxon>
    </lineage>
</organism>
<dbReference type="SUPFAM" id="SSF52317">
    <property type="entry name" value="Class I glutamine amidotransferase-like"/>
    <property type="match status" value="1"/>
</dbReference>
<feature type="compositionally biased region" description="Low complexity" evidence="1">
    <location>
        <begin position="132"/>
        <end position="154"/>
    </location>
</feature>